<dbReference type="AlphaFoldDB" id="A0A0L6VF78"/>
<keyword evidence="2" id="KW-1185">Reference proteome</keyword>
<organism evidence="1 2">
    <name type="scientific">Puccinia sorghi</name>
    <dbReference type="NCBI Taxonomy" id="27349"/>
    <lineage>
        <taxon>Eukaryota</taxon>
        <taxon>Fungi</taxon>
        <taxon>Dikarya</taxon>
        <taxon>Basidiomycota</taxon>
        <taxon>Pucciniomycotina</taxon>
        <taxon>Pucciniomycetes</taxon>
        <taxon>Pucciniales</taxon>
        <taxon>Pucciniaceae</taxon>
        <taxon>Puccinia</taxon>
    </lineage>
</organism>
<proteinExistence type="predicted"/>
<dbReference type="VEuPathDB" id="FungiDB:VP01_172g2"/>
<dbReference type="Proteomes" id="UP000037035">
    <property type="component" value="Unassembled WGS sequence"/>
</dbReference>
<accession>A0A0L6VF78</accession>
<sequence>MVKVSRLLVVGGKRARWKSAGGMQWEKSPEKLKLNIHFEYPSAVAHHCISPSLQLETPIDELEQEMHGRNEGKIKVCFKYHGHLKETRMRKSDKITEPQFFLLVYYDTGLSSGVLPIGHCIRKVSGRLIYANTTKIFGSLASKPHSGAQTKPRLREYKKDGYSKTPISFLSNYLMWIAYHMKFEKNVMGFLNLGKSKIIRRNRLILSWNDVLDWKNSNYIVIIYFYLYCITRKHSGLNMCLLDFIFQLPLDLTMKSKQVVSPKKLLEKRQCAVTANKGVNPEREELQPELPQCRLLATDIQTLMVKGGIKYDQIHGYLIHWFLKSKIGKEKGRRMAVILGTGPAHWQRKRYNIVKMWFEKMKKQLRDELIEKNQETRSNLLTQEGENSAHQASLIYITIIEGIKYDKIHLQNPLIRNHQIHNF</sequence>
<reference evidence="1 2" key="1">
    <citation type="submission" date="2015-08" db="EMBL/GenBank/DDBJ databases">
        <title>Next Generation Sequencing and Analysis of the Genome of Puccinia sorghi L Schw, the Causal Agent of Maize Common Rust.</title>
        <authorList>
            <person name="Rochi L."/>
            <person name="Burguener G."/>
            <person name="Darino M."/>
            <person name="Turjanski A."/>
            <person name="Kreff E."/>
            <person name="Dieguez M.J."/>
            <person name="Sacco F."/>
        </authorList>
    </citation>
    <scope>NUCLEOTIDE SEQUENCE [LARGE SCALE GENOMIC DNA]</scope>
    <source>
        <strain evidence="1 2">RO10H11247</strain>
    </source>
</reference>
<gene>
    <name evidence="1" type="ORF">VP01_172g2</name>
</gene>
<dbReference type="EMBL" id="LAVV01006537">
    <property type="protein sequence ID" value="KNZ59436.1"/>
    <property type="molecule type" value="Genomic_DNA"/>
</dbReference>
<name>A0A0L6VF78_9BASI</name>
<evidence type="ECO:0000313" key="2">
    <source>
        <dbReference type="Proteomes" id="UP000037035"/>
    </source>
</evidence>
<evidence type="ECO:0000313" key="1">
    <source>
        <dbReference type="EMBL" id="KNZ59436.1"/>
    </source>
</evidence>
<protein>
    <submittedName>
        <fullName evidence="1">Uncharacterized protein</fullName>
    </submittedName>
</protein>
<comment type="caution">
    <text evidence="1">The sequence shown here is derived from an EMBL/GenBank/DDBJ whole genome shotgun (WGS) entry which is preliminary data.</text>
</comment>